<evidence type="ECO:0000256" key="5">
    <source>
        <dbReference type="ARBA" id="ARBA00022737"/>
    </source>
</evidence>
<name>A0A017H4T7_9FUSO</name>
<reference evidence="10 11" key="1">
    <citation type="submission" date="2013-08" db="EMBL/GenBank/DDBJ databases">
        <title>An opportunistic ruminal bacterium that causes liver abscesses in cattle.</title>
        <authorList>
            <person name="Benahmed F.H."/>
            <person name="Rasmussen M."/>
            <person name="Harbottle H."/>
            <person name="Soppet D."/>
            <person name="Nagaraja T.G."/>
            <person name="Davidson M."/>
        </authorList>
    </citation>
    <scope>NUCLEOTIDE SEQUENCE [LARGE SCALE GENOMIC DNA]</scope>
    <source>
        <strain evidence="10 11">B35</strain>
    </source>
</reference>
<comment type="subcellular location">
    <subcellularLocation>
        <location evidence="8">Cytoplasm</location>
    </subcellularLocation>
</comment>
<comment type="catalytic activity">
    <reaction evidence="8">
        <text>a (3R)-hydroxyacyl-[ACP] + UDP-N-acetyl-alpha-D-glucosamine = a UDP-3-O-[(3R)-3-hydroxyacyl]-N-acetyl-alpha-D-glucosamine + holo-[ACP]</text>
        <dbReference type="Rhea" id="RHEA:67812"/>
        <dbReference type="Rhea" id="RHEA-COMP:9685"/>
        <dbReference type="Rhea" id="RHEA-COMP:9945"/>
        <dbReference type="ChEBI" id="CHEBI:57705"/>
        <dbReference type="ChEBI" id="CHEBI:64479"/>
        <dbReference type="ChEBI" id="CHEBI:78827"/>
        <dbReference type="ChEBI" id="CHEBI:173225"/>
        <dbReference type="EC" id="2.3.1.129"/>
    </reaction>
</comment>
<dbReference type="InterPro" id="IPR011004">
    <property type="entry name" value="Trimer_LpxA-like_sf"/>
</dbReference>
<dbReference type="InterPro" id="IPR018357">
    <property type="entry name" value="Hexapep_transf_CS"/>
</dbReference>
<dbReference type="EC" id="2.3.1.129" evidence="8"/>
<dbReference type="PROSITE" id="PS00101">
    <property type="entry name" value="HEXAPEP_TRANSFERASES"/>
    <property type="match status" value="1"/>
</dbReference>
<proteinExistence type="inferred from homology"/>
<dbReference type="GO" id="GO:0016020">
    <property type="term" value="C:membrane"/>
    <property type="evidence" value="ECO:0007669"/>
    <property type="project" value="GOC"/>
</dbReference>
<dbReference type="InterPro" id="IPR029098">
    <property type="entry name" value="Acetyltransf_C"/>
</dbReference>
<dbReference type="InterPro" id="IPR010137">
    <property type="entry name" value="Lipid_A_LpxA"/>
</dbReference>
<comment type="pathway">
    <text evidence="8">Glycolipid biosynthesis; lipid IV(A) biosynthesis; lipid IV(A) from (3R)-3-hydroxytetradecanoyl-[acyl-carrier-protein] and UDP-N-acetyl-alpha-D-glucosamine: step 1/6.</text>
</comment>
<accession>A0A017H4T7</accession>
<gene>
    <name evidence="8" type="primary">lpxA</name>
    <name evidence="10" type="ORF">C095_05090</name>
</gene>
<dbReference type="RefSeq" id="WP_005953696.1">
    <property type="nucleotide sequence ID" value="NZ_AOJP01000006.1"/>
</dbReference>
<evidence type="ECO:0000256" key="6">
    <source>
        <dbReference type="ARBA" id="ARBA00023098"/>
    </source>
</evidence>
<dbReference type="PATRIC" id="fig|1226633.4.peg.1030"/>
<evidence type="ECO:0000256" key="1">
    <source>
        <dbReference type="ARBA" id="ARBA00022490"/>
    </source>
</evidence>
<keyword evidence="5 8" id="KW-0677">Repeat</keyword>
<dbReference type="EMBL" id="AUZI01000012">
    <property type="protein sequence ID" value="KID49528.1"/>
    <property type="molecule type" value="Genomic_DNA"/>
</dbReference>
<sequence>MVEIHSTAIVEEGAILEDGVKIGPYCIVGKDVKIGKNTVLQSHVVVEGITEIGEENTIYSFVSIGKASQDLKYRGEATKTVIGNRNSIREFVTIHRGTDDRWETRIGSGNLLMAYVHIAHDVIVGDECILANNVTLAGHVVVDSYAIIGGLTPVHQFTHIGSYVMIGGASAINQDICPFVLAEGNKAVVRGLNTVGLRRRGFSNEELSNLKKVYRIIFRRGLPLKEALAEAEEQFGSDKNVAYLLEFIRKSERGIAR</sequence>
<dbReference type="AlphaFoldDB" id="A0A017H4T7"/>
<dbReference type="HAMAP" id="MF_00387">
    <property type="entry name" value="LpxA"/>
    <property type="match status" value="1"/>
</dbReference>
<dbReference type="GeneID" id="75075918"/>
<dbReference type="GO" id="GO:0008780">
    <property type="term" value="F:acyl-[acyl-carrier-protein]-UDP-N-acetylglucosamine O-acyltransferase activity"/>
    <property type="evidence" value="ECO:0007669"/>
    <property type="project" value="UniProtKB-UniRule"/>
</dbReference>
<organism evidence="10 11">
    <name type="scientific">Fusobacterium necrophorum subsp. funduliforme B35</name>
    <dbReference type="NCBI Taxonomy" id="1226633"/>
    <lineage>
        <taxon>Bacteria</taxon>
        <taxon>Fusobacteriati</taxon>
        <taxon>Fusobacteriota</taxon>
        <taxon>Fusobacteriia</taxon>
        <taxon>Fusobacteriales</taxon>
        <taxon>Fusobacteriaceae</taxon>
        <taxon>Fusobacterium</taxon>
    </lineage>
</organism>
<evidence type="ECO:0000256" key="4">
    <source>
        <dbReference type="ARBA" id="ARBA00022679"/>
    </source>
</evidence>
<protein>
    <recommendedName>
        <fullName evidence="8">Acyl-[acyl-carrier-protein]--UDP-N-acetylglucosamine O-acyltransferase</fullName>
        <shortName evidence="8">UDP-N-acetylglucosamine acyltransferase</shortName>
        <ecNumber evidence="8">2.3.1.129</ecNumber>
    </recommendedName>
</protein>
<dbReference type="Proteomes" id="UP000031184">
    <property type="component" value="Unassembled WGS sequence"/>
</dbReference>
<dbReference type="GO" id="GO:0009245">
    <property type="term" value="P:lipid A biosynthetic process"/>
    <property type="evidence" value="ECO:0007669"/>
    <property type="project" value="UniProtKB-UniRule"/>
</dbReference>
<comment type="function">
    <text evidence="8">Involved in the biosynthesis of lipid A, a phosphorylated glycolipid that anchors the lipopolysaccharide to the outer membrane of the cell.</text>
</comment>
<evidence type="ECO:0000256" key="7">
    <source>
        <dbReference type="ARBA" id="ARBA00023315"/>
    </source>
</evidence>
<dbReference type="Gene3D" id="2.160.10.10">
    <property type="entry name" value="Hexapeptide repeat proteins"/>
    <property type="match status" value="1"/>
</dbReference>
<evidence type="ECO:0000256" key="2">
    <source>
        <dbReference type="ARBA" id="ARBA00022516"/>
    </source>
</evidence>
<dbReference type="CDD" id="cd03351">
    <property type="entry name" value="LbH_UDP-GlcNAc_AT"/>
    <property type="match status" value="1"/>
</dbReference>
<dbReference type="NCBIfam" id="NF003657">
    <property type="entry name" value="PRK05289.1"/>
    <property type="match status" value="1"/>
</dbReference>
<dbReference type="Pfam" id="PF13720">
    <property type="entry name" value="Acetyltransf_11"/>
    <property type="match status" value="1"/>
</dbReference>
<dbReference type="Gene3D" id="1.20.1180.10">
    <property type="entry name" value="Udp N-acetylglucosamine O-acyltransferase, C-terminal domain"/>
    <property type="match status" value="1"/>
</dbReference>
<evidence type="ECO:0000256" key="3">
    <source>
        <dbReference type="ARBA" id="ARBA00022556"/>
    </source>
</evidence>
<dbReference type="InterPro" id="IPR001451">
    <property type="entry name" value="Hexapep"/>
</dbReference>
<evidence type="ECO:0000259" key="9">
    <source>
        <dbReference type="Pfam" id="PF13720"/>
    </source>
</evidence>
<dbReference type="SUPFAM" id="SSF51161">
    <property type="entry name" value="Trimeric LpxA-like enzymes"/>
    <property type="match status" value="1"/>
</dbReference>
<keyword evidence="2 8" id="KW-0444">Lipid biosynthesis</keyword>
<dbReference type="OrthoDB" id="9794407at2"/>
<comment type="subunit">
    <text evidence="8">Homotrimer.</text>
</comment>
<evidence type="ECO:0000313" key="11">
    <source>
        <dbReference type="Proteomes" id="UP000031184"/>
    </source>
</evidence>
<dbReference type="Pfam" id="PF00132">
    <property type="entry name" value="Hexapep"/>
    <property type="match status" value="2"/>
</dbReference>
<evidence type="ECO:0000313" key="10">
    <source>
        <dbReference type="EMBL" id="KID49528.1"/>
    </source>
</evidence>
<keyword evidence="1 8" id="KW-0963">Cytoplasm</keyword>
<dbReference type="NCBIfam" id="TIGR01852">
    <property type="entry name" value="lipid_A_lpxA"/>
    <property type="match status" value="1"/>
</dbReference>
<keyword evidence="6 8" id="KW-0443">Lipid metabolism</keyword>
<dbReference type="GO" id="GO:0005737">
    <property type="term" value="C:cytoplasm"/>
    <property type="evidence" value="ECO:0007669"/>
    <property type="project" value="UniProtKB-SubCell"/>
</dbReference>
<comment type="caution">
    <text evidence="10">The sequence shown here is derived from an EMBL/GenBank/DDBJ whole genome shotgun (WGS) entry which is preliminary data.</text>
</comment>
<dbReference type="PANTHER" id="PTHR43480:SF1">
    <property type="entry name" value="ACYL-[ACYL-CARRIER-PROTEIN]--UDP-N-ACETYLGLUCOSAMINE O-ACYLTRANSFERASE, MITOCHONDRIAL-RELATED"/>
    <property type="match status" value="1"/>
</dbReference>
<keyword evidence="4 8" id="KW-0808">Transferase</keyword>
<comment type="similarity">
    <text evidence="8">Belongs to the transferase hexapeptide repeat family. LpxA subfamily.</text>
</comment>
<keyword evidence="7 8" id="KW-0012">Acyltransferase</keyword>
<dbReference type="UniPathway" id="UPA00359">
    <property type="reaction ID" value="UER00477"/>
</dbReference>
<dbReference type="PANTHER" id="PTHR43480">
    <property type="entry name" value="ACYL-[ACYL-CARRIER-PROTEIN]--UDP-N-ACETYLGLUCOSAMINE O-ACYLTRANSFERASE"/>
    <property type="match status" value="1"/>
</dbReference>
<keyword evidence="3 8" id="KW-0441">Lipid A biosynthesis</keyword>
<evidence type="ECO:0000256" key="8">
    <source>
        <dbReference type="HAMAP-Rule" id="MF_00387"/>
    </source>
</evidence>
<dbReference type="InterPro" id="IPR037157">
    <property type="entry name" value="Acetyltransf_C_sf"/>
</dbReference>
<dbReference type="PIRSF" id="PIRSF000456">
    <property type="entry name" value="UDP-GlcNAc_acltr"/>
    <property type="match status" value="1"/>
</dbReference>
<feature type="domain" description="UDP N-acetylglucosamine O-acyltransferase C-terminal" evidence="9">
    <location>
        <begin position="175"/>
        <end position="255"/>
    </location>
</feature>